<accession>A0ABV8UVH5</accession>
<sequence>MKKRWGIVILAVGAIGLISLFIHQFVTSGEERLDPAEVQQQLERMYAGEVTALEVVGEEYKATITRDDGIYEVRTDRLYGNVFSLVKLQEGERITENSSPTQEEPSSAPETTPEPNEEKPAASSTRLTEQQISEIALAQVQGTIEDIDFEESQDGGYYLVEVERPAQNGDDDGPEATLQIQAITGEVLSIVWDD</sequence>
<evidence type="ECO:0000313" key="4">
    <source>
        <dbReference type="EMBL" id="MFC4355184.1"/>
    </source>
</evidence>
<proteinExistence type="predicted"/>
<dbReference type="RefSeq" id="WP_378141571.1">
    <property type="nucleotide sequence ID" value="NZ_JBHSEF010000022.1"/>
</dbReference>
<comment type="caution">
    <text evidence="4">The sequence shown here is derived from an EMBL/GenBank/DDBJ whole genome shotgun (WGS) entry which is preliminary data.</text>
</comment>
<reference evidence="5" key="1">
    <citation type="journal article" date="2019" name="Int. J. Syst. Evol. Microbiol.">
        <title>The Global Catalogue of Microorganisms (GCM) 10K type strain sequencing project: providing services to taxonomists for standard genome sequencing and annotation.</title>
        <authorList>
            <consortium name="The Broad Institute Genomics Platform"/>
            <consortium name="The Broad Institute Genome Sequencing Center for Infectious Disease"/>
            <person name="Wu L."/>
            <person name="Ma J."/>
        </authorList>
    </citation>
    <scope>NUCLEOTIDE SEQUENCE [LARGE SCALE GENOMIC DNA]</scope>
    <source>
        <strain evidence="5">CCUG 50353</strain>
    </source>
</reference>
<feature type="region of interest" description="Disordered" evidence="1">
    <location>
        <begin position="93"/>
        <end position="128"/>
    </location>
</feature>
<dbReference type="Pfam" id="PF03413">
    <property type="entry name" value="PepSY"/>
    <property type="match status" value="1"/>
</dbReference>
<feature type="domain" description="PepSY" evidence="3">
    <location>
        <begin position="126"/>
        <end position="190"/>
    </location>
</feature>
<protein>
    <submittedName>
        <fullName evidence="4">PepSY domain-containing protein</fullName>
    </submittedName>
</protein>
<gene>
    <name evidence="4" type="ORF">ACFO0S_09010</name>
</gene>
<evidence type="ECO:0000256" key="1">
    <source>
        <dbReference type="SAM" id="MobiDB-lite"/>
    </source>
</evidence>
<keyword evidence="2" id="KW-1133">Transmembrane helix</keyword>
<name>A0ABV8UVH5_9BACL</name>
<dbReference type="EMBL" id="JBHSEF010000022">
    <property type="protein sequence ID" value="MFC4355184.1"/>
    <property type="molecule type" value="Genomic_DNA"/>
</dbReference>
<keyword evidence="2" id="KW-0812">Transmembrane</keyword>
<organism evidence="4 5">
    <name type="scientific">Chryseomicrobium palamuruense</name>
    <dbReference type="NCBI Taxonomy" id="682973"/>
    <lineage>
        <taxon>Bacteria</taxon>
        <taxon>Bacillati</taxon>
        <taxon>Bacillota</taxon>
        <taxon>Bacilli</taxon>
        <taxon>Bacillales</taxon>
        <taxon>Caryophanaceae</taxon>
        <taxon>Chryseomicrobium</taxon>
    </lineage>
</organism>
<keyword evidence="5" id="KW-1185">Reference proteome</keyword>
<dbReference type="Proteomes" id="UP001595733">
    <property type="component" value="Unassembled WGS sequence"/>
</dbReference>
<keyword evidence="2" id="KW-0472">Membrane</keyword>
<evidence type="ECO:0000259" key="3">
    <source>
        <dbReference type="Pfam" id="PF03413"/>
    </source>
</evidence>
<feature type="transmembrane region" description="Helical" evidence="2">
    <location>
        <begin position="7"/>
        <end position="26"/>
    </location>
</feature>
<dbReference type="Gene3D" id="3.10.450.40">
    <property type="match status" value="1"/>
</dbReference>
<dbReference type="InterPro" id="IPR025711">
    <property type="entry name" value="PepSY"/>
</dbReference>
<evidence type="ECO:0000256" key="2">
    <source>
        <dbReference type="SAM" id="Phobius"/>
    </source>
</evidence>
<feature type="compositionally biased region" description="Low complexity" evidence="1">
    <location>
        <begin position="98"/>
        <end position="114"/>
    </location>
</feature>
<evidence type="ECO:0000313" key="5">
    <source>
        <dbReference type="Proteomes" id="UP001595733"/>
    </source>
</evidence>